<feature type="domain" description="Large ribosomal subunit protein uL5 N-terminal" evidence="7">
    <location>
        <begin position="25"/>
        <end position="81"/>
    </location>
</feature>
<dbReference type="PIRSF" id="PIRSF002161">
    <property type="entry name" value="Ribosomal_L5"/>
    <property type="match status" value="1"/>
</dbReference>
<accession>A0A0G0M3H6</accession>
<dbReference type="Proteomes" id="UP000033881">
    <property type="component" value="Unassembled WGS sequence"/>
</dbReference>
<dbReference type="GO" id="GO:0003735">
    <property type="term" value="F:structural constituent of ribosome"/>
    <property type="evidence" value="ECO:0007669"/>
    <property type="project" value="InterPro"/>
</dbReference>
<dbReference type="GO" id="GO:0005840">
    <property type="term" value="C:ribosome"/>
    <property type="evidence" value="ECO:0007669"/>
    <property type="project" value="UniProtKB-KW"/>
</dbReference>
<dbReference type="NCBIfam" id="NF000585">
    <property type="entry name" value="PRK00010.1"/>
    <property type="match status" value="1"/>
</dbReference>
<dbReference type="FunFam" id="3.30.1440.10:FF:000001">
    <property type="entry name" value="50S ribosomal protein L5"/>
    <property type="match status" value="1"/>
</dbReference>
<organism evidence="9 10">
    <name type="scientific">Candidatus Woesebacteria bacterium GW2011_GWB1_39_12</name>
    <dbReference type="NCBI Taxonomy" id="1618574"/>
    <lineage>
        <taxon>Bacteria</taxon>
        <taxon>Candidatus Woeseibacteriota</taxon>
    </lineage>
</organism>
<dbReference type="EMBL" id="LBWB01000043">
    <property type="protein sequence ID" value="KKQ97862.1"/>
    <property type="molecule type" value="Genomic_DNA"/>
</dbReference>
<evidence type="ECO:0000256" key="6">
    <source>
        <dbReference type="RuleBase" id="RU003930"/>
    </source>
</evidence>
<evidence type="ECO:0000259" key="8">
    <source>
        <dbReference type="Pfam" id="PF00673"/>
    </source>
</evidence>
<evidence type="ECO:0000256" key="2">
    <source>
        <dbReference type="ARBA" id="ARBA00022980"/>
    </source>
</evidence>
<feature type="domain" description="Large ribosomal subunit protein uL5 C-terminal" evidence="8">
    <location>
        <begin position="86"/>
        <end position="147"/>
    </location>
</feature>
<dbReference type="AlphaFoldDB" id="A0A0G0M3H6"/>
<sequence length="151" mass="16907">MNSRFKEKYEKEIVPLLSKELGIDNKMALPKISKVIVNMGIGDTLKNKELVENSAKDLASITGQKPQMRLAKVSVASFGIRRGMLVGLKVTLRKEKMYAFLDKLFSVTLPRLRDFRGLSVDSFDAHGNYTLGLTENSIFPEIDTAKSQIRG</sequence>
<dbReference type="SUPFAM" id="SSF55282">
    <property type="entry name" value="RL5-like"/>
    <property type="match status" value="1"/>
</dbReference>
<evidence type="ECO:0000313" key="10">
    <source>
        <dbReference type="Proteomes" id="UP000033881"/>
    </source>
</evidence>
<dbReference type="InterPro" id="IPR031310">
    <property type="entry name" value="Ribosomal_uL5_N"/>
</dbReference>
<reference evidence="9 10" key="1">
    <citation type="journal article" date="2015" name="Nature">
        <title>rRNA introns, odd ribosomes, and small enigmatic genomes across a large radiation of phyla.</title>
        <authorList>
            <person name="Brown C.T."/>
            <person name="Hug L.A."/>
            <person name="Thomas B.C."/>
            <person name="Sharon I."/>
            <person name="Castelle C.J."/>
            <person name="Singh A."/>
            <person name="Wilkins M.J."/>
            <person name="Williams K.H."/>
            <person name="Banfield J.F."/>
        </authorList>
    </citation>
    <scope>NUCLEOTIDE SEQUENCE [LARGE SCALE GENOMIC DNA]</scope>
</reference>
<feature type="non-terminal residue" evidence="9">
    <location>
        <position position="151"/>
    </location>
</feature>
<evidence type="ECO:0000313" key="9">
    <source>
        <dbReference type="EMBL" id="KKQ97862.1"/>
    </source>
</evidence>
<protein>
    <recommendedName>
        <fullName evidence="4">Large ribosomal subunit protein uL5</fullName>
    </recommendedName>
    <alternativeName>
        <fullName evidence="5">50S ribosomal protein L5</fullName>
    </alternativeName>
</protein>
<dbReference type="InterPro" id="IPR022803">
    <property type="entry name" value="Ribosomal_uL5_dom_sf"/>
</dbReference>
<dbReference type="STRING" id="1618574.UT24_C0043G0021"/>
<evidence type="ECO:0000256" key="1">
    <source>
        <dbReference type="ARBA" id="ARBA00008553"/>
    </source>
</evidence>
<dbReference type="Pfam" id="PF00673">
    <property type="entry name" value="Ribosomal_L5_C"/>
    <property type="match status" value="1"/>
</dbReference>
<dbReference type="Gene3D" id="3.30.1440.10">
    <property type="match status" value="1"/>
</dbReference>
<name>A0A0G0M3H6_9BACT</name>
<comment type="similarity">
    <text evidence="1 6">Belongs to the universal ribosomal protein uL5 family.</text>
</comment>
<dbReference type="GO" id="GO:1990904">
    <property type="term" value="C:ribonucleoprotein complex"/>
    <property type="evidence" value="ECO:0007669"/>
    <property type="project" value="UniProtKB-KW"/>
</dbReference>
<dbReference type="InterPro" id="IPR031309">
    <property type="entry name" value="Ribosomal_uL5_C"/>
</dbReference>
<evidence type="ECO:0000256" key="3">
    <source>
        <dbReference type="ARBA" id="ARBA00023274"/>
    </source>
</evidence>
<dbReference type="PANTHER" id="PTHR11994">
    <property type="entry name" value="60S RIBOSOMAL PROTEIN L11-RELATED"/>
    <property type="match status" value="1"/>
</dbReference>
<gene>
    <name evidence="9" type="ORF">UT24_C0043G0021</name>
</gene>
<evidence type="ECO:0000256" key="4">
    <source>
        <dbReference type="ARBA" id="ARBA00035245"/>
    </source>
</evidence>
<dbReference type="InterPro" id="IPR020930">
    <property type="entry name" value="Ribosomal_uL5_bac-type"/>
</dbReference>
<keyword evidence="2 6" id="KW-0689">Ribosomal protein</keyword>
<evidence type="ECO:0000256" key="5">
    <source>
        <dbReference type="ARBA" id="ARBA00035461"/>
    </source>
</evidence>
<dbReference type="GO" id="GO:0006412">
    <property type="term" value="P:translation"/>
    <property type="evidence" value="ECO:0007669"/>
    <property type="project" value="InterPro"/>
</dbReference>
<evidence type="ECO:0000259" key="7">
    <source>
        <dbReference type="Pfam" id="PF00281"/>
    </source>
</evidence>
<proteinExistence type="inferred from homology"/>
<dbReference type="InterPro" id="IPR002132">
    <property type="entry name" value="Ribosomal_uL5"/>
</dbReference>
<dbReference type="Pfam" id="PF00281">
    <property type="entry name" value="Ribosomal_L5"/>
    <property type="match status" value="1"/>
</dbReference>
<comment type="caution">
    <text evidence="9">The sequence shown here is derived from an EMBL/GenBank/DDBJ whole genome shotgun (WGS) entry which is preliminary data.</text>
</comment>
<keyword evidence="3 6" id="KW-0687">Ribonucleoprotein</keyword>